<protein>
    <recommendedName>
        <fullName evidence="1">NADAR domain-containing protein</fullName>
    </recommendedName>
</protein>
<dbReference type="Pfam" id="PF08719">
    <property type="entry name" value="NADAR"/>
    <property type="match status" value="1"/>
</dbReference>
<proteinExistence type="predicted"/>
<dbReference type="OrthoDB" id="206452at2759"/>
<gene>
    <name evidence="2" type="ORF">PIIN_00675</name>
</gene>
<dbReference type="InterPro" id="IPR037238">
    <property type="entry name" value="YbiA-like_sf"/>
</dbReference>
<dbReference type="EMBL" id="CAFZ01001878">
    <property type="protein sequence ID" value="CCA77961.1"/>
    <property type="molecule type" value="Genomic_DNA"/>
</dbReference>
<evidence type="ECO:0000313" key="3">
    <source>
        <dbReference type="Proteomes" id="UP000007148"/>
    </source>
</evidence>
<dbReference type="InParanoid" id="G4U2W5"/>
<dbReference type="STRING" id="1109443.G4U2W5"/>
<dbReference type="SUPFAM" id="SSF143990">
    <property type="entry name" value="YbiA-like"/>
    <property type="match status" value="1"/>
</dbReference>
<reference evidence="2 3" key="1">
    <citation type="journal article" date="2011" name="PLoS Pathog.">
        <title>Endophytic Life Strategies Decoded by Genome and Transcriptome Analyses of the Mutualistic Root Symbiont Piriformospora indica.</title>
        <authorList>
            <person name="Zuccaro A."/>
            <person name="Lahrmann U."/>
            <person name="Guldener U."/>
            <person name="Langen G."/>
            <person name="Pfiffi S."/>
            <person name="Biedenkopf D."/>
            <person name="Wong P."/>
            <person name="Samans B."/>
            <person name="Grimm C."/>
            <person name="Basiewicz M."/>
            <person name="Murat C."/>
            <person name="Martin F."/>
            <person name="Kogel K.H."/>
        </authorList>
    </citation>
    <scope>NUCLEOTIDE SEQUENCE [LARGE SCALE GENOMIC DNA]</scope>
    <source>
        <strain evidence="2 3">DSM 11827</strain>
    </source>
</reference>
<name>G4U2W5_SERID</name>
<dbReference type="OMA" id="WMMAAKA"/>
<dbReference type="HOGENOM" id="CLU_084247_0_1_1"/>
<dbReference type="CDD" id="cd15457">
    <property type="entry name" value="NADAR"/>
    <property type="match status" value="1"/>
</dbReference>
<comment type="caution">
    <text evidence="2">The sequence shown here is derived from an EMBL/GenBank/DDBJ whole genome shotgun (WGS) entry which is preliminary data.</text>
</comment>
<accession>G4U2W5</accession>
<sequence length="168" mass="19357">MPHAAEDYLFFWKPEQEHGWASQWYPSTFVDEKGITYPTAEHYMMYQKAILFSDPNPQILEATDPKTVKQLGRAIHNFTDEVWNAHRSEIVIRGNMLKFGQNQDLRQQLLATGDKVLVEASPLDKIWGIGKGKERALDDKSSWGLNLLGLALMDVRKQLREKEDASRL</sequence>
<evidence type="ECO:0000313" key="2">
    <source>
        <dbReference type="EMBL" id="CCA77961.1"/>
    </source>
</evidence>
<dbReference type="InterPro" id="IPR012816">
    <property type="entry name" value="NADAR"/>
</dbReference>
<dbReference type="eggNOG" id="ENOG502S4FY">
    <property type="taxonomic scope" value="Eukaryota"/>
</dbReference>
<organism evidence="2 3">
    <name type="scientific">Serendipita indica (strain DSM 11827)</name>
    <name type="common">Root endophyte fungus</name>
    <name type="synonym">Piriformospora indica</name>
    <dbReference type="NCBI Taxonomy" id="1109443"/>
    <lineage>
        <taxon>Eukaryota</taxon>
        <taxon>Fungi</taxon>
        <taxon>Dikarya</taxon>
        <taxon>Basidiomycota</taxon>
        <taxon>Agaricomycotina</taxon>
        <taxon>Agaricomycetes</taxon>
        <taxon>Sebacinales</taxon>
        <taxon>Serendipitaceae</taxon>
        <taxon>Serendipita</taxon>
    </lineage>
</organism>
<feature type="domain" description="NADAR" evidence="1">
    <location>
        <begin position="10"/>
        <end position="160"/>
    </location>
</feature>
<keyword evidence="3" id="KW-1185">Reference proteome</keyword>
<dbReference type="Gene3D" id="1.10.357.40">
    <property type="entry name" value="YbiA-like"/>
    <property type="match status" value="1"/>
</dbReference>
<dbReference type="NCBIfam" id="TIGR02464">
    <property type="entry name" value="ribofla_fusion"/>
    <property type="match status" value="1"/>
</dbReference>
<dbReference type="AlphaFoldDB" id="G4U2W5"/>
<evidence type="ECO:0000259" key="1">
    <source>
        <dbReference type="Pfam" id="PF08719"/>
    </source>
</evidence>
<dbReference type="Proteomes" id="UP000007148">
    <property type="component" value="Unassembled WGS sequence"/>
</dbReference>